<dbReference type="EMBL" id="LAZR01000763">
    <property type="protein sequence ID" value="KKN58397.1"/>
    <property type="molecule type" value="Genomic_DNA"/>
</dbReference>
<gene>
    <name evidence="1" type="ORF">LCGC14_0552100</name>
</gene>
<dbReference type="AlphaFoldDB" id="A0A0F9S832"/>
<protein>
    <submittedName>
        <fullName evidence="1">Uncharacterized protein</fullName>
    </submittedName>
</protein>
<comment type="caution">
    <text evidence="1">The sequence shown here is derived from an EMBL/GenBank/DDBJ whole genome shotgun (WGS) entry which is preliminary data.</text>
</comment>
<organism evidence="1">
    <name type="scientific">marine sediment metagenome</name>
    <dbReference type="NCBI Taxonomy" id="412755"/>
    <lineage>
        <taxon>unclassified sequences</taxon>
        <taxon>metagenomes</taxon>
        <taxon>ecological metagenomes</taxon>
    </lineage>
</organism>
<sequence length="66" mass="7652">MPRKKKAPEVDIREKARALGALCQSQFPGGNEVMEMDCALSLFFPKLSPLDKRRLLTRTEYNSRRR</sequence>
<name>A0A0F9S832_9ZZZZ</name>
<proteinExistence type="predicted"/>
<reference evidence="1" key="1">
    <citation type="journal article" date="2015" name="Nature">
        <title>Complex archaea that bridge the gap between prokaryotes and eukaryotes.</title>
        <authorList>
            <person name="Spang A."/>
            <person name="Saw J.H."/>
            <person name="Jorgensen S.L."/>
            <person name="Zaremba-Niedzwiedzka K."/>
            <person name="Martijn J."/>
            <person name="Lind A.E."/>
            <person name="van Eijk R."/>
            <person name="Schleper C."/>
            <person name="Guy L."/>
            <person name="Ettema T.J."/>
        </authorList>
    </citation>
    <scope>NUCLEOTIDE SEQUENCE</scope>
</reference>
<accession>A0A0F9S832</accession>
<evidence type="ECO:0000313" key="1">
    <source>
        <dbReference type="EMBL" id="KKN58397.1"/>
    </source>
</evidence>